<reference evidence="2" key="1">
    <citation type="journal article" date="2020" name="Phytopathology">
        <title>Genome Sequence Resources of Colletotrichum truncatum, C. plurivorum, C. musicola, and C. sojae: Four Species Pathogenic to Soybean (Glycine max).</title>
        <authorList>
            <person name="Rogerio F."/>
            <person name="Boufleur T.R."/>
            <person name="Ciampi-Guillardi M."/>
            <person name="Sukno S.A."/>
            <person name="Thon M.R."/>
            <person name="Massola Junior N.S."/>
            <person name="Baroncelli R."/>
        </authorList>
    </citation>
    <scope>NUCLEOTIDE SEQUENCE</scope>
    <source>
        <strain evidence="2">LFN0074</strain>
    </source>
</reference>
<evidence type="ECO:0000256" key="1">
    <source>
        <dbReference type="SAM" id="MobiDB-lite"/>
    </source>
</evidence>
<dbReference type="AlphaFoldDB" id="A0A8H6NHT8"/>
<feature type="region of interest" description="Disordered" evidence="1">
    <location>
        <begin position="653"/>
        <end position="691"/>
    </location>
</feature>
<comment type="caution">
    <text evidence="2">The sequence shown here is derived from an EMBL/GenBank/DDBJ whole genome shotgun (WGS) entry which is preliminary data.</text>
</comment>
<sequence>MAVVVVERKTPSPGEGETALDSGLVAAVAWRSPRVSEGAVVAISQAEPGCRESMASNVDVVFQAASDRQAPAEQPASLHCSAPWGAVGKVGCALLRMTESMIDEDYGKDMKEMPGIPHRCPALRSSSAVEIRPLFRDKTPVTRTYPENLDGTFLRYPDASISLRSTSSGMAFTSANELFFAVKGGQMSVIKAHTCRLHISVTEEVDDQPDRRADLGLAISCLIGCDVRTMPTILRQYLTLKSRSGVGLGSSYVAMPVILWGVKTPRWILNILPQPRILRFLHALQLSCCSTSCAQYFSTPRRSDRILGQLKQTAWPLTTTLILPDLDFRAAWKAMRTSKTFLVTRRPRDQQLYGQYSEHAAAYESLLSASLYTLLLGNLPVPGVSILQAMRSPCLVVLAPLVFNMNYLATQIPATENALDLESICDTIPEGCNSDHEPPVAGGEDELADSIQDEEFHILFDRQEDASLETQDENTALDIHAEAHDQWEEIDTWGQESQQSSRLSSSGAECDGTYHASQEFGDDTNLWNSRMAMKGLEAYDELMDFSFEALQQEDGMEGTSTEDVVHDQQVKFHLKIDDDEDLICGELEEVVSEEPDLDTRVQHDDDFSQTDSTQEMNFDKPPQVDSGRQVEFRPIRDSTQGFENYEEWWNLDPRPAQVSGEPASSTEEPHPTAYVEFGSPIDEGGSYCDTPEESQYAYERAISTDPCPWQDNLEEDTDEGLLDAGAQSPPADWPEDAGLSGCLSEDGTYLRCPI</sequence>
<dbReference type="EMBL" id="WIGM01000222">
    <property type="protein sequence ID" value="KAF6833135.1"/>
    <property type="molecule type" value="Genomic_DNA"/>
</dbReference>
<proteinExistence type="predicted"/>
<organism evidence="2 3">
    <name type="scientific">Colletotrichum musicola</name>
    <dbReference type="NCBI Taxonomy" id="2175873"/>
    <lineage>
        <taxon>Eukaryota</taxon>
        <taxon>Fungi</taxon>
        <taxon>Dikarya</taxon>
        <taxon>Ascomycota</taxon>
        <taxon>Pezizomycotina</taxon>
        <taxon>Sordariomycetes</taxon>
        <taxon>Hypocreomycetidae</taxon>
        <taxon>Glomerellales</taxon>
        <taxon>Glomerellaceae</taxon>
        <taxon>Colletotrichum</taxon>
        <taxon>Colletotrichum orchidearum species complex</taxon>
    </lineage>
</organism>
<keyword evidence="3" id="KW-1185">Reference proteome</keyword>
<gene>
    <name evidence="2" type="ORF">CMUS01_06648</name>
</gene>
<evidence type="ECO:0000313" key="2">
    <source>
        <dbReference type="EMBL" id="KAF6833135.1"/>
    </source>
</evidence>
<feature type="region of interest" description="Disordered" evidence="1">
    <location>
        <begin position="601"/>
        <end position="628"/>
    </location>
</feature>
<feature type="region of interest" description="Disordered" evidence="1">
    <location>
        <begin position="705"/>
        <end position="740"/>
    </location>
</feature>
<dbReference type="Proteomes" id="UP000639643">
    <property type="component" value="Unassembled WGS sequence"/>
</dbReference>
<protein>
    <submittedName>
        <fullName evidence="2">Uncharacterized protein</fullName>
    </submittedName>
</protein>
<accession>A0A8H6NHT8</accession>
<name>A0A8H6NHT8_9PEZI</name>
<feature type="compositionally biased region" description="Acidic residues" evidence="1">
    <location>
        <begin position="712"/>
        <end position="721"/>
    </location>
</feature>
<evidence type="ECO:0000313" key="3">
    <source>
        <dbReference type="Proteomes" id="UP000639643"/>
    </source>
</evidence>